<accession>A0A9P4MQY5</accession>
<dbReference type="InterPro" id="IPR014729">
    <property type="entry name" value="Rossmann-like_a/b/a_fold"/>
</dbReference>
<keyword evidence="6" id="KW-1185">Reference proteome</keyword>
<comment type="caution">
    <text evidence="5">The sequence shown here is derived from an EMBL/GenBank/DDBJ whole genome shotgun (WGS) entry which is preliminary data.</text>
</comment>
<proteinExistence type="predicted"/>
<dbReference type="OrthoDB" id="10252281at2759"/>
<feature type="domain" description="Asparagine synthetase" evidence="4">
    <location>
        <begin position="412"/>
        <end position="462"/>
    </location>
</feature>
<dbReference type="EMBL" id="ML996082">
    <property type="protein sequence ID" value="KAF2156056.1"/>
    <property type="molecule type" value="Genomic_DNA"/>
</dbReference>
<dbReference type="PANTHER" id="PTHR45937">
    <property type="entry name" value="ASPARAGINE SYNTHETASE DOMAIN-CONTAINING PROTEIN 1"/>
    <property type="match status" value="1"/>
</dbReference>
<feature type="domain" description="Asparagine synthetase" evidence="4">
    <location>
        <begin position="249"/>
        <end position="410"/>
    </location>
</feature>
<sequence length="535" mass="59489">MCGIFLCLDRSNVQPVTTAIKDLLRHRGPDSQRHISFRLIRHESNDTLEQGWDSANHGSVHVSCVSSVLSLRGDRIVAQPITKEVDDLSLGKSSFLCWNGEAWSFGGAAIRGNDSSHVFNTLCHIAKICRDSSCEFPQVALAEAIAAHTGPFAFVFYDHLSHRLYCGRDFLGRRSLLYKRGLDGSLYISSVPDDRDGWQEFEADGLYYVDLDLSGASSNFDLQRTPYKCCDEQYASLRYTQIGTSSKEARLAVLFSGGIDCTILARLSHDILDADESIDLLNVAFENPRVHGRAVSSGRSPYEQCPDRKTAESSLKQLQAACPNRVWRLVRINVPYTEFVAHRESIIDLIYPHNTEMDLSIAAALYFAARGQGLAEDQSLYKTPARVLLSGLGADELFGGYTRHATAYNRGGLSALQEELALDISRLGKRNLGRDDRVISHWAKEARYPFLDEYLVNWALSASLWEKCGFGQPCPMDDSGTELDPAKMLLRCLALRAGLGSVSNEKKRAIQFGARTAKMEVRKTKGTQLLTKSQE</sequence>
<protein>
    <recommendedName>
        <fullName evidence="4">Asparagine synthetase domain-containing protein</fullName>
    </recommendedName>
</protein>
<evidence type="ECO:0000256" key="3">
    <source>
        <dbReference type="ARBA" id="ARBA00022962"/>
    </source>
</evidence>
<dbReference type="Gene3D" id="3.60.20.10">
    <property type="entry name" value="Glutamine Phosphoribosylpyrophosphate, subunit 1, domain 1"/>
    <property type="match status" value="1"/>
</dbReference>
<dbReference type="Proteomes" id="UP000799439">
    <property type="component" value="Unassembled WGS sequence"/>
</dbReference>
<dbReference type="SUPFAM" id="SSF56235">
    <property type="entry name" value="N-terminal nucleophile aminohydrolases (Ntn hydrolases)"/>
    <property type="match status" value="1"/>
</dbReference>
<keyword evidence="1" id="KW-0028">Amino-acid biosynthesis</keyword>
<name>A0A9P4MQY5_9PEZI</name>
<dbReference type="Gene3D" id="3.40.50.620">
    <property type="entry name" value="HUPs"/>
    <property type="match status" value="1"/>
</dbReference>
<evidence type="ECO:0000256" key="1">
    <source>
        <dbReference type="ARBA" id="ARBA00022605"/>
    </source>
</evidence>
<organism evidence="5 6">
    <name type="scientific">Myriangium duriaei CBS 260.36</name>
    <dbReference type="NCBI Taxonomy" id="1168546"/>
    <lineage>
        <taxon>Eukaryota</taxon>
        <taxon>Fungi</taxon>
        <taxon>Dikarya</taxon>
        <taxon>Ascomycota</taxon>
        <taxon>Pezizomycotina</taxon>
        <taxon>Dothideomycetes</taxon>
        <taxon>Dothideomycetidae</taxon>
        <taxon>Myriangiales</taxon>
        <taxon>Myriangiaceae</taxon>
        <taxon>Myriangium</taxon>
    </lineage>
</organism>
<keyword evidence="2" id="KW-0061">Asparagine biosynthesis</keyword>
<dbReference type="InterPro" id="IPR051857">
    <property type="entry name" value="Asn_synthetase_domain"/>
</dbReference>
<reference evidence="5" key="1">
    <citation type="journal article" date="2020" name="Stud. Mycol.">
        <title>101 Dothideomycetes genomes: a test case for predicting lifestyles and emergence of pathogens.</title>
        <authorList>
            <person name="Haridas S."/>
            <person name="Albert R."/>
            <person name="Binder M."/>
            <person name="Bloem J."/>
            <person name="Labutti K."/>
            <person name="Salamov A."/>
            <person name="Andreopoulos B."/>
            <person name="Baker S."/>
            <person name="Barry K."/>
            <person name="Bills G."/>
            <person name="Bluhm B."/>
            <person name="Cannon C."/>
            <person name="Castanera R."/>
            <person name="Culley D."/>
            <person name="Daum C."/>
            <person name="Ezra D."/>
            <person name="Gonzalez J."/>
            <person name="Henrissat B."/>
            <person name="Kuo A."/>
            <person name="Liang C."/>
            <person name="Lipzen A."/>
            <person name="Lutzoni F."/>
            <person name="Magnuson J."/>
            <person name="Mondo S."/>
            <person name="Nolan M."/>
            <person name="Ohm R."/>
            <person name="Pangilinan J."/>
            <person name="Park H.-J."/>
            <person name="Ramirez L."/>
            <person name="Alfaro M."/>
            <person name="Sun H."/>
            <person name="Tritt A."/>
            <person name="Yoshinaga Y."/>
            <person name="Zwiers L.-H."/>
            <person name="Turgeon B."/>
            <person name="Goodwin S."/>
            <person name="Spatafora J."/>
            <person name="Crous P."/>
            <person name="Grigoriev I."/>
        </authorList>
    </citation>
    <scope>NUCLEOTIDE SEQUENCE</scope>
    <source>
        <strain evidence="5">CBS 260.36</strain>
    </source>
</reference>
<evidence type="ECO:0000259" key="4">
    <source>
        <dbReference type="Pfam" id="PF00733"/>
    </source>
</evidence>
<dbReference type="InterPro" id="IPR029055">
    <property type="entry name" value="Ntn_hydrolases_N"/>
</dbReference>
<keyword evidence="3" id="KW-0315">Glutamine amidotransferase</keyword>
<dbReference type="InterPro" id="IPR001962">
    <property type="entry name" value="Asn_synthase"/>
</dbReference>
<dbReference type="SUPFAM" id="SSF52402">
    <property type="entry name" value="Adenine nucleotide alpha hydrolases-like"/>
    <property type="match status" value="1"/>
</dbReference>
<evidence type="ECO:0000313" key="6">
    <source>
        <dbReference type="Proteomes" id="UP000799439"/>
    </source>
</evidence>
<evidence type="ECO:0000313" key="5">
    <source>
        <dbReference type="EMBL" id="KAF2156056.1"/>
    </source>
</evidence>
<dbReference type="Pfam" id="PF00733">
    <property type="entry name" value="Asn_synthase"/>
    <property type="match status" value="2"/>
</dbReference>
<dbReference type="CDD" id="cd01991">
    <property type="entry name" value="Asn_synthase_B_C"/>
    <property type="match status" value="1"/>
</dbReference>
<evidence type="ECO:0000256" key="2">
    <source>
        <dbReference type="ARBA" id="ARBA00022888"/>
    </source>
</evidence>
<gene>
    <name evidence="5" type="ORF">K461DRAFT_284707</name>
</gene>
<dbReference type="GO" id="GO:0004066">
    <property type="term" value="F:asparagine synthase (glutamine-hydrolyzing) activity"/>
    <property type="evidence" value="ECO:0007669"/>
    <property type="project" value="InterPro"/>
</dbReference>
<dbReference type="PANTHER" id="PTHR45937:SF1">
    <property type="entry name" value="ASPARAGINE SYNTHETASE DOMAIN-CONTAINING PROTEIN 1"/>
    <property type="match status" value="1"/>
</dbReference>
<dbReference type="AlphaFoldDB" id="A0A9P4MQY5"/>
<dbReference type="GO" id="GO:0006529">
    <property type="term" value="P:asparagine biosynthetic process"/>
    <property type="evidence" value="ECO:0007669"/>
    <property type="project" value="UniProtKB-KW"/>
</dbReference>